<organism evidence="2 3">
    <name type="scientific">Cloacibacillus porcorum</name>
    <dbReference type="NCBI Taxonomy" id="1197717"/>
    <lineage>
        <taxon>Bacteria</taxon>
        <taxon>Thermotogati</taxon>
        <taxon>Synergistota</taxon>
        <taxon>Synergistia</taxon>
        <taxon>Synergistales</taxon>
        <taxon>Synergistaceae</taxon>
        <taxon>Cloacibacillus</taxon>
    </lineage>
</organism>
<dbReference type="Pfam" id="PF13472">
    <property type="entry name" value="Lipase_GDSL_2"/>
    <property type="match status" value="1"/>
</dbReference>
<dbReference type="Proteomes" id="UP000093044">
    <property type="component" value="Chromosome"/>
</dbReference>
<dbReference type="OrthoDB" id="164654at2"/>
<dbReference type="InterPro" id="IPR036514">
    <property type="entry name" value="SGNH_hydro_sf"/>
</dbReference>
<accession>A0A1B2I2G0</accession>
<protein>
    <recommendedName>
        <fullName evidence="1">SGNH hydrolase-type esterase domain-containing protein</fullName>
    </recommendedName>
</protein>
<name>A0A1B2I2G0_9BACT</name>
<evidence type="ECO:0000313" key="3">
    <source>
        <dbReference type="Proteomes" id="UP000093044"/>
    </source>
</evidence>
<dbReference type="Gene3D" id="3.40.50.1110">
    <property type="entry name" value="SGNH hydrolase"/>
    <property type="match status" value="1"/>
</dbReference>
<dbReference type="AlphaFoldDB" id="A0A1B2I2G0"/>
<dbReference type="KEGG" id="cpor:BED41_03050"/>
<sequence>MKSILCFGDSNTYGYIAGGLGRYSFDVRWPGRLERLLGPGWRVVEEGLCGRTTVFREPVRPGGAGIDYISPCVASHRPLDFVVLMLGTNDCKAEFHASAKEITAGLRRIVDVVKAETSGAAKILIISPASLGEGVCGGSDFGFDARSYHVSLELADRFAELAGERACLFLDAARIVTASGVDFVHLDERAHDLLARAVAEIILREY</sequence>
<dbReference type="InterPro" id="IPR013830">
    <property type="entry name" value="SGNH_hydro"/>
</dbReference>
<proteinExistence type="predicted"/>
<reference evidence="2" key="1">
    <citation type="submission" date="2016-08" db="EMBL/GenBank/DDBJ databases">
        <title>Complete genome of Cloacibacillus porcorum.</title>
        <authorList>
            <person name="Looft T."/>
            <person name="Bayles D.O."/>
            <person name="Alt D.P."/>
        </authorList>
    </citation>
    <scope>NUCLEOTIDE SEQUENCE [LARGE SCALE GENOMIC DNA]</scope>
    <source>
        <strain evidence="2">CL-84</strain>
    </source>
</reference>
<dbReference type="RefSeq" id="WP_066742959.1">
    <property type="nucleotide sequence ID" value="NZ_CP016757.1"/>
</dbReference>
<dbReference type="STRING" id="1197717.BED41_03050"/>
<dbReference type="GeneID" id="83056831"/>
<dbReference type="CDD" id="cd01839">
    <property type="entry name" value="SGNH_arylesterase_like"/>
    <property type="match status" value="1"/>
</dbReference>
<dbReference type="SUPFAM" id="SSF52266">
    <property type="entry name" value="SGNH hydrolase"/>
    <property type="match status" value="1"/>
</dbReference>
<dbReference type="EMBL" id="CP016757">
    <property type="protein sequence ID" value="ANZ44154.1"/>
    <property type="molecule type" value="Genomic_DNA"/>
</dbReference>
<evidence type="ECO:0000259" key="1">
    <source>
        <dbReference type="Pfam" id="PF13472"/>
    </source>
</evidence>
<keyword evidence="3" id="KW-1185">Reference proteome</keyword>
<gene>
    <name evidence="2" type="ORF">BED41_03050</name>
</gene>
<feature type="domain" description="SGNH hydrolase-type esterase" evidence="1">
    <location>
        <begin position="6"/>
        <end position="191"/>
    </location>
</feature>
<evidence type="ECO:0000313" key="2">
    <source>
        <dbReference type="EMBL" id="ANZ44154.1"/>
    </source>
</evidence>